<keyword evidence="3" id="KW-1185">Reference proteome</keyword>
<protein>
    <submittedName>
        <fullName evidence="2">Gag-pol polyprotein</fullName>
    </submittedName>
</protein>
<accession>M1DW40</accession>
<dbReference type="PaxDb" id="4113-PGSC0003DMT400095352"/>
<dbReference type="EnsemblPlants" id="PGSC0003DMT400095352">
    <property type="protein sequence ID" value="PGSC0003DMT400095352"/>
    <property type="gene ID" value="PGSC0003DMG400044923"/>
</dbReference>
<dbReference type="HOGENOM" id="CLU_1216578_0_0_1"/>
<dbReference type="InParanoid" id="M1DW40"/>
<proteinExistence type="predicted"/>
<organism evidence="2 3">
    <name type="scientific">Solanum tuberosum</name>
    <name type="common">Potato</name>
    <dbReference type="NCBI Taxonomy" id="4113"/>
    <lineage>
        <taxon>Eukaryota</taxon>
        <taxon>Viridiplantae</taxon>
        <taxon>Streptophyta</taxon>
        <taxon>Embryophyta</taxon>
        <taxon>Tracheophyta</taxon>
        <taxon>Spermatophyta</taxon>
        <taxon>Magnoliopsida</taxon>
        <taxon>eudicotyledons</taxon>
        <taxon>Gunneridae</taxon>
        <taxon>Pentapetalae</taxon>
        <taxon>asterids</taxon>
        <taxon>lamiids</taxon>
        <taxon>Solanales</taxon>
        <taxon>Solanaceae</taxon>
        <taxon>Solanoideae</taxon>
        <taxon>Solaneae</taxon>
        <taxon>Solanum</taxon>
    </lineage>
</organism>
<feature type="region of interest" description="Disordered" evidence="1">
    <location>
        <begin position="135"/>
        <end position="185"/>
    </location>
</feature>
<feature type="compositionally biased region" description="Polar residues" evidence="1">
    <location>
        <begin position="139"/>
        <end position="162"/>
    </location>
</feature>
<dbReference type="AlphaFoldDB" id="M1DW40"/>
<dbReference type="Gramene" id="PGSC0003DMT400095352">
    <property type="protein sequence ID" value="PGSC0003DMT400095352"/>
    <property type="gene ID" value="PGSC0003DMG400044923"/>
</dbReference>
<dbReference type="Proteomes" id="UP000011115">
    <property type="component" value="Unassembled WGS sequence"/>
</dbReference>
<name>M1DW40_SOLTU</name>
<evidence type="ECO:0000256" key="1">
    <source>
        <dbReference type="SAM" id="MobiDB-lite"/>
    </source>
</evidence>
<reference evidence="2" key="2">
    <citation type="submission" date="2015-06" db="UniProtKB">
        <authorList>
            <consortium name="EnsemblPlants"/>
        </authorList>
    </citation>
    <scope>IDENTIFICATION</scope>
    <source>
        <strain evidence="2">DM1-3 516 R44</strain>
    </source>
</reference>
<evidence type="ECO:0000313" key="2">
    <source>
        <dbReference type="EnsemblPlants" id="PGSC0003DMT400095352"/>
    </source>
</evidence>
<reference evidence="3" key="1">
    <citation type="journal article" date="2011" name="Nature">
        <title>Genome sequence and analysis of the tuber crop potato.</title>
        <authorList>
            <consortium name="The Potato Genome Sequencing Consortium"/>
        </authorList>
    </citation>
    <scope>NUCLEOTIDE SEQUENCE [LARGE SCALE GENOMIC DNA]</scope>
    <source>
        <strain evidence="3">cv. DM1-3 516 R44</strain>
    </source>
</reference>
<evidence type="ECO:0000313" key="3">
    <source>
        <dbReference type="Proteomes" id="UP000011115"/>
    </source>
</evidence>
<sequence>MSVNGSYGSKVGHKDDIGNLNDVNDPIRLGGVGAIRLPPVEWNVVFHVMSTMLQLLQMKVFYEGWHMKSPMSIIGTSWMYVVRSHSRTHHKNRLKSVKSVGKWAIRRAKSLVTDLLKRSTTATWTAVGTTQLYGELSKTRSNGQGQPMFRQRSSNQGSSSAPRVNKDRVSNPKPQGGNSGGSYVNRPNCAKCGRKHDVKCLVGIDRCFTCGKIGNKMRNYPMIKVKGR</sequence>